<accession>A0A250XIW0</accession>
<name>A0A250XIW0_9CHLO</name>
<evidence type="ECO:0000313" key="3">
    <source>
        <dbReference type="Proteomes" id="UP000232323"/>
    </source>
</evidence>
<evidence type="ECO:0000256" key="1">
    <source>
        <dbReference type="SAM" id="MobiDB-lite"/>
    </source>
</evidence>
<sequence>MLSFNALTMQKHQKIFLCQRSSSSKNSLLRSFNEKFVKAVRHPVNALKYDCPPKLGIPGMHFMSALLMSVAALVHPGPALAERTCCQVAPLVQTTASTTDQQVNISEMQARARTAALNSTMWISAQARLLQQIIAKLSTEQLVISVATVAALLLMLFRLFHGKQLSKSSTSEIDADAATATTGHDQKSQAQNVSNANADGRKDEMVLEATSKALMASTTLNLNSDSKKKAALLISAPSSAERDKKPAQDGVLRQKQRHPPRVQPTMLTLIALATLTYEGTVKVWSADPSKTPTEPLSPLVPDATNTTATSAIVVSRNGNLSTAPETSSPGPMLGSFYFRPAALGFVSFRTGNEVAASGQQAIHTQIPDFQTLVAEYRSILSSRQGHIPPPVSDEGMEIMQARQPLSAGAENVRVASFKTLIADYKNVVSAIPGKQQAADGKQQAVEGKLEAADGKQQAVEGKLEAAPSPVLTDAVLISSPIMVEEKVQVGDGVQLVQWAQGIVHSNSESLGNKSTETALEAAIAAATSDFATAPPYLSLSGQAHYVQNEV</sequence>
<organism evidence="2 3">
    <name type="scientific">Chlamydomonas eustigma</name>
    <dbReference type="NCBI Taxonomy" id="1157962"/>
    <lineage>
        <taxon>Eukaryota</taxon>
        <taxon>Viridiplantae</taxon>
        <taxon>Chlorophyta</taxon>
        <taxon>core chlorophytes</taxon>
        <taxon>Chlorophyceae</taxon>
        <taxon>CS clade</taxon>
        <taxon>Chlamydomonadales</taxon>
        <taxon>Chlamydomonadaceae</taxon>
        <taxon>Chlamydomonas</taxon>
    </lineage>
</organism>
<reference evidence="2 3" key="1">
    <citation type="submission" date="2017-08" db="EMBL/GenBank/DDBJ databases">
        <title>Acidophilic green algal genome provides insights into adaptation to an acidic environment.</title>
        <authorList>
            <person name="Hirooka S."/>
            <person name="Hirose Y."/>
            <person name="Kanesaki Y."/>
            <person name="Higuchi S."/>
            <person name="Fujiwara T."/>
            <person name="Onuma R."/>
            <person name="Era A."/>
            <person name="Ohbayashi R."/>
            <person name="Uzuka A."/>
            <person name="Nozaki H."/>
            <person name="Yoshikawa H."/>
            <person name="Miyagishima S.Y."/>
        </authorList>
    </citation>
    <scope>NUCLEOTIDE SEQUENCE [LARGE SCALE GENOMIC DNA]</scope>
    <source>
        <strain evidence="2 3">NIES-2499</strain>
    </source>
</reference>
<comment type="caution">
    <text evidence="2">The sequence shown here is derived from an EMBL/GenBank/DDBJ whole genome shotgun (WGS) entry which is preliminary data.</text>
</comment>
<feature type="compositionally biased region" description="Polar residues" evidence="1">
    <location>
        <begin position="188"/>
        <end position="197"/>
    </location>
</feature>
<keyword evidence="3" id="KW-1185">Reference proteome</keyword>
<protein>
    <submittedName>
        <fullName evidence="2">Uncharacterized protein</fullName>
    </submittedName>
</protein>
<evidence type="ECO:0000313" key="2">
    <source>
        <dbReference type="EMBL" id="GAX83021.1"/>
    </source>
</evidence>
<dbReference type="Proteomes" id="UP000232323">
    <property type="component" value="Unassembled WGS sequence"/>
</dbReference>
<feature type="region of interest" description="Disordered" evidence="1">
    <location>
        <begin position="176"/>
        <end position="200"/>
    </location>
</feature>
<feature type="region of interest" description="Disordered" evidence="1">
    <location>
        <begin position="235"/>
        <end position="259"/>
    </location>
</feature>
<gene>
    <name evidence="2" type="ORF">CEUSTIGMA_g10448.t1</name>
</gene>
<dbReference type="EMBL" id="BEGY01000090">
    <property type="protein sequence ID" value="GAX83021.1"/>
    <property type="molecule type" value="Genomic_DNA"/>
</dbReference>
<dbReference type="AlphaFoldDB" id="A0A250XIW0"/>
<proteinExistence type="predicted"/>